<dbReference type="AlphaFoldDB" id="A0A839UTK4"/>
<feature type="transmembrane region" description="Helical" evidence="6">
    <location>
        <begin position="268"/>
        <end position="285"/>
    </location>
</feature>
<accession>A0A839UTK4</accession>
<evidence type="ECO:0000256" key="2">
    <source>
        <dbReference type="ARBA" id="ARBA00022448"/>
    </source>
</evidence>
<evidence type="ECO:0000313" key="8">
    <source>
        <dbReference type="Proteomes" id="UP000557688"/>
    </source>
</evidence>
<dbReference type="Pfam" id="PF07690">
    <property type="entry name" value="MFS_1"/>
    <property type="match status" value="1"/>
</dbReference>
<dbReference type="EMBL" id="JACHXV010000003">
    <property type="protein sequence ID" value="MBB3173106.1"/>
    <property type="molecule type" value="Genomic_DNA"/>
</dbReference>
<dbReference type="GO" id="GO:0022857">
    <property type="term" value="F:transmembrane transporter activity"/>
    <property type="evidence" value="ECO:0007669"/>
    <property type="project" value="InterPro"/>
</dbReference>
<feature type="transmembrane region" description="Helical" evidence="6">
    <location>
        <begin position="338"/>
        <end position="358"/>
    </location>
</feature>
<keyword evidence="5 6" id="KW-0472">Membrane</keyword>
<comment type="caution">
    <text evidence="7">The sequence shown here is derived from an EMBL/GenBank/DDBJ whole genome shotgun (WGS) entry which is preliminary data.</text>
</comment>
<dbReference type="Proteomes" id="UP000557688">
    <property type="component" value="Unassembled WGS sequence"/>
</dbReference>
<gene>
    <name evidence="7" type="ORF">FHR90_000924</name>
</gene>
<evidence type="ECO:0000256" key="5">
    <source>
        <dbReference type="ARBA" id="ARBA00023136"/>
    </source>
</evidence>
<dbReference type="InterPro" id="IPR036259">
    <property type="entry name" value="MFS_trans_sf"/>
</dbReference>
<proteinExistence type="predicted"/>
<feature type="transmembrane region" description="Helical" evidence="6">
    <location>
        <begin position="74"/>
        <end position="91"/>
    </location>
</feature>
<feature type="transmembrane region" description="Helical" evidence="6">
    <location>
        <begin position="130"/>
        <end position="155"/>
    </location>
</feature>
<dbReference type="GO" id="GO:0016020">
    <property type="term" value="C:membrane"/>
    <property type="evidence" value="ECO:0007669"/>
    <property type="project" value="UniProtKB-SubCell"/>
</dbReference>
<evidence type="ECO:0000256" key="3">
    <source>
        <dbReference type="ARBA" id="ARBA00022692"/>
    </source>
</evidence>
<keyword evidence="3 6" id="KW-0812">Transmembrane</keyword>
<evidence type="ECO:0000256" key="1">
    <source>
        <dbReference type="ARBA" id="ARBA00004141"/>
    </source>
</evidence>
<evidence type="ECO:0000256" key="4">
    <source>
        <dbReference type="ARBA" id="ARBA00022989"/>
    </source>
</evidence>
<sequence length="519" mass="57016">MDIKMLIALAGVIVAAMSTELNSAVSSILLSDISGSTGMSHDPATWFTAVYDTAEIFGMAISPWFAITLSLRGWTLGVIVTTTVSSVLVPATDNLTLLYMLRAVQGLCGGLTIPLLMTTALRALPPAIRLYGLACYSLTATFFPNLALAVAALWAGTGDSPLGWQWAFFQSVPLGLIAAALVWYGMIQDPPKLERFRRFDWRGAVLVLLGFGSLAVMFQQGDRYDWFNSPTICVLALTAAVCIPAFGINEWFHELPLLRLQMLGRRNFAYALITLFVFLIVTQAASTVPNMYLTSVQHYRPAQAYLITAEIAASQLLLLPLMAWLLDFEWLDARILSFIGMACLLAACIGDSFLTAVWQRPQFYLWQGFASVGEAMIVMPLLMKATNVVKIEEAPFASAMVNMPRAVSATASVWLLELIERWRGALHSDRITDQIGQDRFRTIQGHGVLRTSPPPLLGDGTPRTPHALDDFYRAVEAQVRVLTISDMFVVLGCICVGLIVLVMILPERTYPPRIALAKK</sequence>
<keyword evidence="8" id="KW-1185">Reference proteome</keyword>
<dbReference type="SUPFAM" id="SSF103473">
    <property type="entry name" value="MFS general substrate transporter"/>
    <property type="match status" value="1"/>
</dbReference>
<dbReference type="PANTHER" id="PTHR42718">
    <property type="entry name" value="MAJOR FACILITATOR SUPERFAMILY MULTIDRUG TRANSPORTER MFSC"/>
    <property type="match status" value="1"/>
</dbReference>
<comment type="subcellular location">
    <subcellularLocation>
        <location evidence="1">Membrane</location>
        <topology evidence="1">Multi-pass membrane protein</topology>
    </subcellularLocation>
</comment>
<evidence type="ECO:0000313" key="7">
    <source>
        <dbReference type="EMBL" id="MBB3173106.1"/>
    </source>
</evidence>
<feature type="transmembrane region" description="Helical" evidence="6">
    <location>
        <begin position="199"/>
        <end position="220"/>
    </location>
</feature>
<dbReference type="Gene3D" id="1.20.1250.20">
    <property type="entry name" value="MFS general substrate transporter like domains"/>
    <property type="match status" value="1"/>
</dbReference>
<feature type="transmembrane region" description="Helical" evidence="6">
    <location>
        <begin position="167"/>
        <end position="187"/>
    </location>
</feature>
<evidence type="ECO:0000256" key="6">
    <source>
        <dbReference type="SAM" id="Phobius"/>
    </source>
</evidence>
<feature type="transmembrane region" description="Helical" evidence="6">
    <location>
        <begin position="305"/>
        <end position="326"/>
    </location>
</feature>
<organism evidence="7 8">
    <name type="scientific">Endobacter medicaginis</name>
    <dbReference type="NCBI Taxonomy" id="1181271"/>
    <lineage>
        <taxon>Bacteria</taxon>
        <taxon>Pseudomonadati</taxon>
        <taxon>Pseudomonadota</taxon>
        <taxon>Alphaproteobacteria</taxon>
        <taxon>Acetobacterales</taxon>
        <taxon>Acetobacteraceae</taxon>
        <taxon>Endobacter</taxon>
    </lineage>
</organism>
<dbReference type="InterPro" id="IPR011701">
    <property type="entry name" value="MFS"/>
</dbReference>
<feature type="transmembrane region" description="Helical" evidence="6">
    <location>
        <begin position="226"/>
        <end position="248"/>
    </location>
</feature>
<feature type="transmembrane region" description="Helical" evidence="6">
    <location>
        <begin position="47"/>
        <end position="67"/>
    </location>
</feature>
<dbReference type="RefSeq" id="WP_266152657.1">
    <property type="nucleotide sequence ID" value="NZ_JABXXQ010000374.1"/>
</dbReference>
<dbReference type="PANTHER" id="PTHR42718:SF9">
    <property type="entry name" value="MAJOR FACILITATOR SUPERFAMILY MULTIDRUG TRANSPORTER MFSC"/>
    <property type="match status" value="1"/>
</dbReference>
<feature type="transmembrane region" description="Helical" evidence="6">
    <location>
        <begin position="481"/>
        <end position="505"/>
    </location>
</feature>
<feature type="transmembrane region" description="Helical" evidence="6">
    <location>
        <begin position="97"/>
        <end position="118"/>
    </location>
</feature>
<keyword evidence="2" id="KW-0813">Transport</keyword>
<reference evidence="7 8" key="1">
    <citation type="submission" date="2020-08" db="EMBL/GenBank/DDBJ databases">
        <title>Genomic Encyclopedia of Type Strains, Phase III (KMG-III): the genomes of soil and plant-associated and newly described type strains.</title>
        <authorList>
            <person name="Whitman W."/>
        </authorList>
    </citation>
    <scope>NUCLEOTIDE SEQUENCE [LARGE SCALE GENOMIC DNA]</scope>
    <source>
        <strain evidence="7 8">CECT 8088</strain>
    </source>
</reference>
<protein>
    <submittedName>
        <fullName evidence="7">DHA2 family multidrug resistance protein</fullName>
    </submittedName>
</protein>
<feature type="transmembrane region" description="Helical" evidence="6">
    <location>
        <begin position="364"/>
        <end position="383"/>
    </location>
</feature>
<keyword evidence="4 6" id="KW-1133">Transmembrane helix</keyword>
<name>A0A839UTK4_9PROT</name>